<protein>
    <recommendedName>
        <fullName evidence="3">RNase H type-1 domain-containing protein</fullName>
    </recommendedName>
</protein>
<evidence type="ECO:0008006" key="3">
    <source>
        <dbReference type="Google" id="ProtNLM"/>
    </source>
</evidence>
<dbReference type="AlphaFoldDB" id="A0A7J9DYI5"/>
<sequence length="95" mass="10658">MKTNFDAAFDQGTKSATVGILVRNNEGFVMATCTYPFEQMVDSTAAETCTQVNKEAQLLAEEGRRHVLPRIWVEELPREVKVEGEKNRQAILGRS</sequence>
<comment type="caution">
    <text evidence="1">The sequence shown here is derived from an EMBL/GenBank/DDBJ whole genome shotgun (WGS) entry which is preliminary data.</text>
</comment>
<dbReference type="EMBL" id="JABEZW010000005">
    <property type="protein sequence ID" value="MBA0765842.1"/>
    <property type="molecule type" value="Genomic_DNA"/>
</dbReference>
<dbReference type="Proteomes" id="UP000593568">
    <property type="component" value="Unassembled WGS sequence"/>
</dbReference>
<organism evidence="1 2">
    <name type="scientific">Gossypium trilobum</name>
    <dbReference type="NCBI Taxonomy" id="34281"/>
    <lineage>
        <taxon>Eukaryota</taxon>
        <taxon>Viridiplantae</taxon>
        <taxon>Streptophyta</taxon>
        <taxon>Embryophyta</taxon>
        <taxon>Tracheophyta</taxon>
        <taxon>Spermatophyta</taxon>
        <taxon>Magnoliopsida</taxon>
        <taxon>eudicotyledons</taxon>
        <taxon>Gunneridae</taxon>
        <taxon>Pentapetalae</taxon>
        <taxon>rosids</taxon>
        <taxon>malvids</taxon>
        <taxon>Malvales</taxon>
        <taxon>Malvaceae</taxon>
        <taxon>Malvoideae</taxon>
        <taxon>Gossypium</taxon>
    </lineage>
</organism>
<keyword evidence="2" id="KW-1185">Reference proteome</keyword>
<evidence type="ECO:0000313" key="2">
    <source>
        <dbReference type="Proteomes" id="UP000593568"/>
    </source>
</evidence>
<proteinExistence type="predicted"/>
<gene>
    <name evidence="1" type="ORF">Gotri_014963</name>
</gene>
<evidence type="ECO:0000313" key="1">
    <source>
        <dbReference type="EMBL" id="MBA0765842.1"/>
    </source>
</evidence>
<reference evidence="1 2" key="1">
    <citation type="journal article" date="2019" name="Genome Biol. Evol.">
        <title>Insights into the evolution of the New World diploid cottons (Gossypium, subgenus Houzingenia) based on genome sequencing.</title>
        <authorList>
            <person name="Grover C.E."/>
            <person name="Arick M.A. 2nd"/>
            <person name="Thrash A."/>
            <person name="Conover J.L."/>
            <person name="Sanders W.S."/>
            <person name="Peterson D.G."/>
            <person name="Frelichowski J.E."/>
            <person name="Scheffler J.A."/>
            <person name="Scheffler B.E."/>
            <person name="Wendel J.F."/>
        </authorList>
    </citation>
    <scope>NUCLEOTIDE SEQUENCE [LARGE SCALE GENOMIC DNA]</scope>
    <source>
        <strain evidence="1">8</strain>
        <tissue evidence="1">Leaf</tissue>
    </source>
</reference>
<name>A0A7J9DYI5_9ROSI</name>
<accession>A0A7J9DYI5</accession>